<dbReference type="RefSeq" id="WP_275593927.1">
    <property type="nucleotide sequence ID" value="NZ_CP102381.1"/>
</dbReference>
<dbReference type="Proteomes" id="UP001222275">
    <property type="component" value="Chromosome"/>
</dbReference>
<accession>A0ABY8CC17</accession>
<evidence type="ECO:0000313" key="2">
    <source>
        <dbReference type="Proteomes" id="UP001222275"/>
    </source>
</evidence>
<gene>
    <name evidence="1" type="ORF">NR989_06525</name>
</gene>
<keyword evidence="2" id="KW-1185">Reference proteome</keyword>
<dbReference type="NCBIfam" id="NF033832">
    <property type="entry name" value="sce7726_fam"/>
    <property type="match status" value="1"/>
</dbReference>
<organism evidence="1 2">
    <name type="scientific">Thiomicrorhabdus lithotrophica</name>
    <dbReference type="NCBI Taxonomy" id="2949997"/>
    <lineage>
        <taxon>Bacteria</taxon>
        <taxon>Pseudomonadati</taxon>
        <taxon>Pseudomonadota</taxon>
        <taxon>Gammaproteobacteria</taxon>
        <taxon>Thiotrichales</taxon>
        <taxon>Piscirickettsiaceae</taxon>
        <taxon>Thiomicrorhabdus</taxon>
    </lineage>
</organism>
<protein>
    <submittedName>
        <fullName evidence="1">Sce7726 family protein</fullName>
    </submittedName>
</protein>
<name>A0ABY8CC17_9GAMM</name>
<dbReference type="EMBL" id="CP102381">
    <property type="protein sequence ID" value="WEJ61668.1"/>
    <property type="molecule type" value="Genomic_DNA"/>
</dbReference>
<sequence>MERLNDAVIRQYLIQRFESGGLEPFEIMQELHVCGSQAIADVVTLRDESHCYEIKGETDKVQRILAQGAHYNKAFRRITLVTTANHLNKALQLAPPWWGIMLAKQSKQCGVVITSVRKDKVNPEFDSIWALYTLWKDELLQLLENPMPKDKRRNMTDIATMIAENNKKLEVSKQVAVMLSYRHKLKMASDYKFVTYS</sequence>
<dbReference type="InterPro" id="IPR047729">
    <property type="entry name" value="Sce7726-like"/>
</dbReference>
<proteinExistence type="predicted"/>
<evidence type="ECO:0000313" key="1">
    <source>
        <dbReference type="EMBL" id="WEJ61668.1"/>
    </source>
</evidence>
<reference evidence="1 2" key="1">
    <citation type="submission" date="2022-06" db="EMBL/GenBank/DDBJ databases">
        <title>Thiomicrohabdus sp. nov, an obligately chemolithoautotrophic, sulfur-oxidizing bacterium isolated from beach of Guanyin Mountain. Amoy.</title>
        <authorList>
            <person name="Zhu H."/>
        </authorList>
    </citation>
    <scope>NUCLEOTIDE SEQUENCE [LARGE SCALE GENOMIC DNA]</scope>
    <source>
        <strain evidence="1 2">XGS-01</strain>
    </source>
</reference>